<dbReference type="InterPro" id="IPR006140">
    <property type="entry name" value="D-isomer_DH_NAD-bd"/>
</dbReference>
<evidence type="ECO:0000259" key="4">
    <source>
        <dbReference type="Pfam" id="PF00389"/>
    </source>
</evidence>
<dbReference type="PANTHER" id="PTHR43026:SF1">
    <property type="entry name" value="2-HYDROXYACID DEHYDROGENASE HOMOLOG 1-RELATED"/>
    <property type="match status" value="1"/>
</dbReference>
<evidence type="ECO:0000313" key="7">
    <source>
        <dbReference type="Proteomes" id="UP000233419"/>
    </source>
</evidence>
<dbReference type="InterPro" id="IPR006139">
    <property type="entry name" value="D-isomer_2_OHA_DH_cat_dom"/>
</dbReference>
<comment type="similarity">
    <text evidence="1 3">Belongs to the D-isomer specific 2-hydroxyacid dehydrogenase family.</text>
</comment>
<dbReference type="Pfam" id="PF02826">
    <property type="entry name" value="2-Hacid_dh_C"/>
    <property type="match status" value="1"/>
</dbReference>
<name>A0A2K9CDP7_9MOLU</name>
<reference evidence="6 7" key="1">
    <citation type="submission" date="2017-12" db="EMBL/GenBank/DDBJ databases">
        <title>Mesoplasma syrphidae YJS, Complete Genome.</title>
        <authorList>
            <person name="Knight T.F."/>
            <person name="Citino T."/>
            <person name="Rubinstein R."/>
            <person name="Neuschaefer Z."/>
        </authorList>
    </citation>
    <scope>NUCLEOTIDE SEQUENCE [LARGE SCALE GENOMIC DNA]</scope>
    <source>
        <strain evidence="6 7">YJS</strain>
    </source>
</reference>
<accession>A0A2K9CDP7</accession>
<evidence type="ECO:0000256" key="1">
    <source>
        <dbReference type="ARBA" id="ARBA00005854"/>
    </source>
</evidence>
<dbReference type="SUPFAM" id="SSF51735">
    <property type="entry name" value="NAD(P)-binding Rossmann-fold domains"/>
    <property type="match status" value="1"/>
</dbReference>
<dbReference type="RefSeq" id="WP_036256568.1">
    <property type="nucleotide sequence ID" value="NZ_CP025257.1"/>
</dbReference>
<dbReference type="GO" id="GO:0008720">
    <property type="term" value="F:D-lactate dehydrogenase (NAD+) activity"/>
    <property type="evidence" value="ECO:0007669"/>
    <property type="project" value="TreeGrafter"/>
</dbReference>
<feature type="domain" description="D-isomer specific 2-hydroxyacid dehydrogenase NAD-binding" evidence="5">
    <location>
        <begin position="115"/>
        <end position="302"/>
    </location>
</feature>
<dbReference type="Pfam" id="PF00389">
    <property type="entry name" value="2-Hacid_dh"/>
    <property type="match status" value="1"/>
</dbReference>
<organism evidence="6 7">
    <name type="scientific">Mesoplasma syrphidae</name>
    <dbReference type="NCBI Taxonomy" id="225999"/>
    <lineage>
        <taxon>Bacteria</taxon>
        <taxon>Bacillati</taxon>
        <taxon>Mycoplasmatota</taxon>
        <taxon>Mollicutes</taxon>
        <taxon>Entomoplasmatales</taxon>
        <taxon>Entomoplasmataceae</taxon>
        <taxon>Mesoplasma</taxon>
    </lineage>
</organism>
<dbReference type="InterPro" id="IPR036291">
    <property type="entry name" value="NAD(P)-bd_dom_sf"/>
</dbReference>
<dbReference type="InterPro" id="IPR029752">
    <property type="entry name" value="D-isomer_DH_CS1"/>
</dbReference>
<dbReference type="KEGG" id="msyr:CXP39_03110"/>
<dbReference type="Proteomes" id="UP000233419">
    <property type="component" value="Chromosome"/>
</dbReference>
<gene>
    <name evidence="6" type="ORF">CXP39_03110</name>
</gene>
<dbReference type="InterPro" id="IPR058205">
    <property type="entry name" value="D-LDH-like"/>
</dbReference>
<dbReference type="Gene3D" id="3.40.50.720">
    <property type="entry name" value="NAD(P)-binding Rossmann-like Domain"/>
    <property type="match status" value="2"/>
</dbReference>
<dbReference type="PANTHER" id="PTHR43026">
    <property type="entry name" value="2-HYDROXYACID DEHYDROGENASE HOMOLOG 1-RELATED"/>
    <property type="match status" value="1"/>
</dbReference>
<evidence type="ECO:0000256" key="3">
    <source>
        <dbReference type="RuleBase" id="RU003719"/>
    </source>
</evidence>
<keyword evidence="2" id="KW-0520">NAD</keyword>
<dbReference type="AlphaFoldDB" id="A0A2K9CDP7"/>
<dbReference type="PROSITE" id="PS00065">
    <property type="entry name" value="D_2_HYDROXYACID_DH_1"/>
    <property type="match status" value="1"/>
</dbReference>
<dbReference type="EMBL" id="CP025257">
    <property type="protein sequence ID" value="AUF83774.1"/>
    <property type="molecule type" value="Genomic_DNA"/>
</dbReference>
<dbReference type="GO" id="GO:0051287">
    <property type="term" value="F:NAD binding"/>
    <property type="evidence" value="ECO:0007669"/>
    <property type="project" value="InterPro"/>
</dbReference>
<dbReference type="OrthoDB" id="9805416at2"/>
<evidence type="ECO:0000256" key="2">
    <source>
        <dbReference type="ARBA" id="ARBA00023027"/>
    </source>
</evidence>
<evidence type="ECO:0000313" key="6">
    <source>
        <dbReference type="EMBL" id="AUF83774.1"/>
    </source>
</evidence>
<evidence type="ECO:0000259" key="5">
    <source>
        <dbReference type="Pfam" id="PF02826"/>
    </source>
</evidence>
<dbReference type="SUPFAM" id="SSF52283">
    <property type="entry name" value="Formate/glycerate dehydrogenase catalytic domain-like"/>
    <property type="match status" value="1"/>
</dbReference>
<sequence>MKILCYGVIKSEIPVFKKANEPYNNELIFKSELLNDENVNDLPEGLDAIVLFVNCDANAKNLQFFKNKGVKYIVTRTAGFDHIDLPVAKKLGYKIGRVPAYSPTAVASLGFAAGVSMLRKTAYICNQTANRNFKIDNSMLAKEFRNSVIGIIGTGKIGYETAKYWASVGATVLGYDIYENEKSKEYLVYTDLDTLLTKSDLVSLHIPYIKGQNEKFVNAKLISKMKNGATLINVARKNLVDLEAVCKAVKDNKLWGYAADVFDYEERLIHKSFDSDQLREIVPVLEEAIELYPRILITPHIAYLTDEAVKNMAEVSFANLQQLVETETCDNLIPE</sequence>
<keyword evidence="7" id="KW-1185">Reference proteome</keyword>
<keyword evidence="3" id="KW-0560">Oxidoreductase</keyword>
<feature type="domain" description="D-isomer specific 2-hydroxyacid dehydrogenase catalytic" evidence="4">
    <location>
        <begin position="10"/>
        <end position="333"/>
    </location>
</feature>
<proteinExistence type="inferred from homology"/>
<protein>
    <submittedName>
        <fullName evidence="6">Lactate dehydrogenase</fullName>
    </submittedName>
</protein>